<keyword evidence="5" id="KW-0249">Electron transport</keyword>
<comment type="subcellular location">
    <subcellularLocation>
        <location evidence="1">Cell envelope</location>
    </subcellularLocation>
</comment>
<dbReference type="RefSeq" id="WP_039060277.1">
    <property type="nucleotide sequence ID" value="NZ_CP049281.1"/>
</dbReference>
<dbReference type="SUPFAM" id="SSF48695">
    <property type="entry name" value="Multiheme cytochromes"/>
    <property type="match status" value="1"/>
</dbReference>
<keyword evidence="4" id="KW-0479">Metal-binding</keyword>
<dbReference type="InterPro" id="IPR005126">
    <property type="entry name" value="NapC/NirT_cyt_c_N"/>
</dbReference>
<dbReference type="GO" id="GO:0009061">
    <property type="term" value="P:anaerobic respiration"/>
    <property type="evidence" value="ECO:0007669"/>
    <property type="project" value="TreeGrafter"/>
</dbReference>
<evidence type="ECO:0000259" key="7">
    <source>
        <dbReference type="Pfam" id="PF03264"/>
    </source>
</evidence>
<organism evidence="8 9">
    <name type="scientific">Shigella boydii</name>
    <dbReference type="NCBI Taxonomy" id="621"/>
    <lineage>
        <taxon>Bacteria</taxon>
        <taxon>Pseudomonadati</taxon>
        <taxon>Pseudomonadota</taxon>
        <taxon>Gammaproteobacteria</taxon>
        <taxon>Enterobacterales</taxon>
        <taxon>Enterobacteriaceae</taxon>
        <taxon>Shigella</taxon>
    </lineage>
</organism>
<sequence length="330" mass="35955">MRGKKRIGLLFLLIAVVVGGGGLLLAQKALHKTSDTAFCLSCHSMSKPFEEYQGTVHFSNQKGIRAECADCHIPKSGMDYLFAKLKATDSATCRSCHSFDAMDIASQSESAQKMHNKAQKGGETCIDCHKGIAHFPPEIKMDDNAAHELESQAATSVTNGAHIYLFKTSRIGELATVNPGTDLTVVDASGKQPIVLLQGYQMQGSENTLYLAAGQRLALATLSEEGIKALTLNGEWQADEYGNQWRQASLQGALTDPGLADRKPLWQYAEKLDDTYCAGCHAPIAADHYTVNAWPSIAKGMGARTSMSENELDILTRYFQYNAKDITEKQ</sequence>
<keyword evidence="6" id="KW-0408">Iron</keyword>
<dbReference type="InterPro" id="IPR051174">
    <property type="entry name" value="Cytochrome_c-type_ET"/>
</dbReference>
<dbReference type="GO" id="GO:0009055">
    <property type="term" value="F:electron transfer activity"/>
    <property type="evidence" value="ECO:0007669"/>
    <property type="project" value="TreeGrafter"/>
</dbReference>
<evidence type="ECO:0000256" key="6">
    <source>
        <dbReference type="ARBA" id="ARBA00023004"/>
    </source>
</evidence>
<evidence type="ECO:0000256" key="4">
    <source>
        <dbReference type="ARBA" id="ARBA00022723"/>
    </source>
</evidence>
<dbReference type="GO" id="GO:0046872">
    <property type="term" value="F:metal ion binding"/>
    <property type="evidence" value="ECO:0007669"/>
    <property type="project" value="UniProtKB-KW"/>
</dbReference>
<dbReference type="EMBL" id="UAUR01000006">
    <property type="protein sequence ID" value="SPZ86586.1"/>
    <property type="molecule type" value="Genomic_DNA"/>
</dbReference>
<dbReference type="Proteomes" id="UP000251799">
    <property type="component" value="Unassembled WGS sequence"/>
</dbReference>
<evidence type="ECO:0000256" key="1">
    <source>
        <dbReference type="ARBA" id="ARBA00004196"/>
    </source>
</evidence>
<dbReference type="InterPro" id="IPR038266">
    <property type="entry name" value="NapC/NirT_cytc_sf"/>
</dbReference>
<dbReference type="Gene3D" id="1.10.3820.10">
    <property type="entry name" value="Di-heme elbow motif domain"/>
    <property type="match status" value="2"/>
</dbReference>
<keyword evidence="2" id="KW-0813">Transport</keyword>
<proteinExistence type="predicted"/>
<dbReference type="GO" id="GO:0050626">
    <property type="term" value="F:trimethylamine-N-oxide reductase (cytochrome c) activity"/>
    <property type="evidence" value="ECO:0007669"/>
    <property type="project" value="UniProtKB-EC"/>
</dbReference>
<dbReference type="Pfam" id="PF03264">
    <property type="entry name" value="Cytochrom_NNT"/>
    <property type="match status" value="1"/>
</dbReference>
<keyword evidence="8" id="KW-0560">Oxidoreductase</keyword>
<dbReference type="GO" id="GO:0030313">
    <property type="term" value="C:cell envelope"/>
    <property type="evidence" value="ECO:0007669"/>
    <property type="project" value="UniProtKB-SubCell"/>
</dbReference>
<name>A0A2X2J499_SHIBO</name>
<dbReference type="PANTHER" id="PTHR30333:SF3">
    <property type="entry name" value="CYTOCHROME C-TYPE PROTEIN TORY"/>
    <property type="match status" value="1"/>
</dbReference>
<accession>A0A2X2J499</accession>
<reference evidence="8 9" key="1">
    <citation type="submission" date="2018-06" db="EMBL/GenBank/DDBJ databases">
        <authorList>
            <consortium name="Pathogen Informatics"/>
            <person name="Doyle S."/>
        </authorList>
    </citation>
    <scope>NUCLEOTIDE SEQUENCE [LARGE SCALE GENOMIC DNA]</scope>
    <source>
        <strain evidence="8 9">NCTC8576</strain>
    </source>
</reference>
<evidence type="ECO:0000256" key="2">
    <source>
        <dbReference type="ARBA" id="ARBA00022448"/>
    </source>
</evidence>
<dbReference type="PANTHER" id="PTHR30333">
    <property type="entry name" value="CYTOCHROME C-TYPE PROTEIN"/>
    <property type="match status" value="1"/>
</dbReference>
<protein>
    <submittedName>
        <fullName evidence="8">Trimethylamine N-oxide reductase III, c-type cytochrome subunit TorY</fullName>
        <ecNumber evidence="8">1.7.2.3</ecNumber>
    </submittedName>
</protein>
<feature type="domain" description="NapC/NirT cytochrome c N-terminal" evidence="7">
    <location>
        <begin position="7"/>
        <end position="87"/>
    </location>
</feature>
<evidence type="ECO:0000313" key="9">
    <source>
        <dbReference type="Proteomes" id="UP000251799"/>
    </source>
</evidence>
<dbReference type="EC" id="1.7.2.3" evidence="8"/>
<gene>
    <name evidence="8" type="primary">torY</name>
    <name evidence="8" type="ORF">NCTC8576_03577</name>
</gene>
<evidence type="ECO:0000256" key="5">
    <source>
        <dbReference type="ARBA" id="ARBA00022982"/>
    </source>
</evidence>
<evidence type="ECO:0000256" key="3">
    <source>
        <dbReference type="ARBA" id="ARBA00022617"/>
    </source>
</evidence>
<evidence type="ECO:0000313" key="8">
    <source>
        <dbReference type="EMBL" id="SPZ86586.1"/>
    </source>
</evidence>
<dbReference type="AlphaFoldDB" id="A0A2X2J499"/>
<dbReference type="InterPro" id="IPR036280">
    <property type="entry name" value="Multihaem_cyt_sf"/>
</dbReference>
<keyword evidence="3" id="KW-0349">Heme</keyword>